<name>A0A0F8W9X7_9ZZZZ</name>
<dbReference type="EMBL" id="LAZR01066525">
    <property type="protein sequence ID" value="KKK53398.1"/>
    <property type="molecule type" value="Genomic_DNA"/>
</dbReference>
<organism evidence="1">
    <name type="scientific">marine sediment metagenome</name>
    <dbReference type="NCBI Taxonomy" id="412755"/>
    <lineage>
        <taxon>unclassified sequences</taxon>
        <taxon>metagenomes</taxon>
        <taxon>ecological metagenomes</taxon>
    </lineage>
</organism>
<accession>A0A0F8W9X7</accession>
<protein>
    <submittedName>
        <fullName evidence="1">Uncharacterized protein</fullName>
    </submittedName>
</protein>
<proteinExistence type="predicted"/>
<sequence length="46" mass="4923">MLHWTARRLCAFVIAAGLIGAPGVYAWDLPHIAAASDLQFALSEVV</sequence>
<feature type="non-terminal residue" evidence="1">
    <location>
        <position position="46"/>
    </location>
</feature>
<evidence type="ECO:0000313" key="1">
    <source>
        <dbReference type="EMBL" id="KKK53398.1"/>
    </source>
</evidence>
<reference evidence="1" key="1">
    <citation type="journal article" date="2015" name="Nature">
        <title>Complex archaea that bridge the gap between prokaryotes and eukaryotes.</title>
        <authorList>
            <person name="Spang A."/>
            <person name="Saw J.H."/>
            <person name="Jorgensen S.L."/>
            <person name="Zaremba-Niedzwiedzka K."/>
            <person name="Martijn J."/>
            <person name="Lind A.E."/>
            <person name="van Eijk R."/>
            <person name="Schleper C."/>
            <person name="Guy L."/>
            <person name="Ettema T.J."/>
        </authorList>
    </citation>
    <scope>NUCLEOTIDE SEQUENCE</scope>
</reference>
<gene>
    <name evidence="1" type="ORF">LCGC14_3095180</name>
</gene>
<comment type="caution">
    <text evidence="1">The sequence shown here is derived from an EMBL/GenBank/DDBJ whole genome shotgun (WGS) entry which is preliminary data.</text>
</comment>
<dbReference type="AlphaFoldDB" id="A0A0F8W9X7"/>